<dbReference type="EMBL" id="SRPY01000425">
    <property type="protein sequence ID" value="KAG5924152.1"/>
    <property type="molecule type" value="Genomic_DNA"/>
</dbReference>
<dbReference type="OrthoDB" id="2311687at2759"/>
<comment type="caution">
    <text evidence="2">The sequence shown here is derived from an EMBL/GenBank/DDBJ whole genome shotgun (WGS) entry which is preliminary data.</text>
</comment>
<accession>A0A8K0J7K9</accession>
<organism evidence="2 3">
    <name type="scientific">Claviceps africana</name>
    <dbReference type="NCBI Taxonomy" id="83212"/>
    <lineage>
        <taxon>Eukaryota</taxon>
        <taxon>Fungi</taxon>
        <taxon>Dikarya</taxon>
        <taxon>Ascomycota</taxon>
        <taxon>Pezizomycotina</taxon>
        <taxon>Sordariomycetes</taxon>
        <taxon>Hypocreomycetidae</taxon>
        <taxon>Hypocreales</taxon>
        <taxon>Clavicipitaceae</taxon>
        <taxon>Claviceps</taxon>
    </lineage>
</organism>
<feature type="coiled-coil region" evidence="1">
    <location>
        <begin position="118"/>
        <end position="145"/>
    </location>
</feature>
<sequence length="187" mass="20543">MPPSESDILSTYLLLPAPLPSITTLEQFRALFPRALRTSPHVPRLYRDLQAQRNGVVDAVARNVAEEARRGVAMRREVLRARLEEEGEAGDLEIEIERALYGDKSGVKSTKHTLQSILPDLEGAAGALEDEIQQLHDDEEQLLASIAQTVDSLASLRYGGFSDVRIADLVVEGLVALQEECAKKSKA</sequence>
<evidence type="ECO:0008006" key="4">
    <source>
        <dbReference type="Google" id="ProtNLM"/>
    </source>
</evidence>
<dbReference type="Pfam" id="PF09447">
    <property type="entry name" value="Cnl2_NKP2"/>
    <property type="match status" value="1"/>
</dbReference>
<evidence type="ECO:0000256" key="1">
    <source>
        <dbReference type="SAM" id="Coils"/>
    </source>
</evidence>
<reference evidence="2" key="1">
    <citation type="journal article" date="2020" name="bioRxiv">
        <title>Whole genome comparisons of ergot fungi reveals the divergence and evolution of species within the genus Claviceps are the result of varying mechanisms driving genome evolution and host range expansion.</title>
        <authorList>
            <person name="Wyka S.A."/>
            <person name="Mondo S.J."/>
            <person name="Liu M."/>
            <person name="Dettman J."/>
            <person name="Nalam V."/>
            <person name="Broders K.D."/>
        </authorList>
    </citation>
    <scope>NUCLEOTIDE SEQUENCE</scope>
    <source>
        <strain evidence="2">CCC 489</strain>
    </source>
</reference>
<protein>
    <recommendedName>
        <fullName evidence="4">Cnl2/NKP2 family protein</fullName>
    </recommendedName>
</protein>
<name>A0A8K0J7K9_9HYPO</name>
<keyword evidence="1" id="KW-0175">Coiled coil</keyword>
<evidence type="ECO:0000313" key="2">
    <source>
        <dbReference type="EMBL" id="KAG5924152.1"/>
    </source>
</evidence>
<keyword evidence="3" id="KW-1185">Reference proteome</keyword>
<dbReference type="Proteomes" id="UP000811619">
    <property type="component" value="Unassembled WGS sequence"/>
</dbReference>
<dbReference type="GO" id="GO:0031511">
    <property type="term" value="C:Mis6-Sim4 complex"/>
    <property type="evidence" value="ECO:0007669"/>
    <property type="project" value="TreeGrafter"/>
</dbReference>
<dbReference type="GO" id="GO:0007059">
    <property type="term" value="P:chromosome segregation"/>
    <property type="evidence" value="ECO:0007669"/>
    <property type="project" value="TreeGrafter"/>
</dbReference>
<evidence type="ECO:0000313" key="3">
    <source>
        <dbReference type="Proteomes" id="UP000811619"/>
    </source>
</evidence>
<dbReference type="PANTHER" id="PTHR28064:SF1">
    <property type="entry name" value="INNER KINETOCHORE SUBUNIT NKP2"/>
    <property type="match status" value="1"/>
</dbReference>
<gene>
    <name evidence="2" type="ORF">E4U42_004738</name>
</gene>
<dbReference type="PANTHER" id="PTHR28064">
    <property type="entry name" value="INNER KINETOCHORE SUBUNIT NKP2"/>
    <property type="match status" value="1"/>
</dbReference>
<dbReference type="AlphaFoldDB" id="A0A8K0J7K9"/>
<proteinExistence type="predicted"/>
<dbReference type="InterPro" id="IPR018565">
    <property type="entry name" value="Nkp2/Cnl2"/>
</dbReference>